<dbReference type="PANTHER" id="PTHR14628">
    <property type="entry name" value="BEN DOMAIN-CONTAINING PROTEIN 5"/>
    <property type="match status" value="1"/>
</dbReference>
<feature type="compositionally biased region" description="Basic residues" evidence="1">
    <location>
        <begin position="342"/>
        <end position="353"/>
    </location>
</feature>
<dbReference type="EMBL" id="JABSTV010001250">
    <property type="protein sequence ID" value="KAH7957859.1"/>
    <property type="molecule type" value="Genomic_DNA"/>
</dbReference>
<name>A0A9D4SZT8_RHISA</name>
<protein>
    <submittedName>
        <fullName evidence="2">Uncharacterized protein</fullName>
    </submittedName>
</protein>
<dbReference type="VEuPathDB" id="VectorBase:RSAN_050923"/>
<dbReference type="PANTHER" id="PTHR14628:SF1">
    <property type="entry name" value="BEN DOMAIN-CONTAINING PROTEIN 5"/>
    <property type="match status" value="1"/>
</dbReference>
<evidence type="ECO:0000256" key="1">
    <source>
        <dbReference type="SAM" id="MobiDB-lite"/>
    </source>
</evidence>
<feature type="compositionally biased region" description="Basic residues" evidence="1">
    <location>
        <begin position="366"/>
        <end position="378"/>
    </location>
</feature>
<feature type="compositionally biased region" description="Polar residues" evidence="1">
    <location>
        <begin position="252"/>
        <end position="264"/>
    </location>
</feature>
<feature type="region of interest" description="Disordered" evidence="1">
    <location>
        <begin position="227"/>
        <end position="313"/>
    </location>
</feature>
<comment type="caution">
    <text evidence="2">The sequence shown here is derived from an EMBL/GenBank/DDBJ whole genome shotgun (WGS) entry which is preliminary data.</text>
</comment>
<proteinExistence type="predicted"/>
<gene>
    <name evidence="2" type="ORF">HPB52_023636</name>
</gene>
<feature type="compositionally biased region" description="Low complexity" evidence="1">
    <location>
        <begin position="265"/>
        <end position="277"/>
    </location>
</feature>
<dbReference type="GO" id="GO:0003677">
    <property type="term" value="F:DNA binding"/>
    <property type="evidence" value="ECO:0007669"/>
    <property type="project" value="InterPro"/>
</dbReference>
<keyword evidence="3" id="KW-1185">Reference proteome</keyword>
<organism evidence="2 3">
    <name type="scientific">Rhipicephalus sanguineus</name>
    <name type="common">Brown dog tick</name>
    <name type="synonym">Ixodes sanguineus</name>
    <dbReference type="NCBI Taxonomy" id="34632"/>
    <lineage>
        <taxon>Eukaryota</taxon>
        <taxon>Metazoa</taxon>
        <taxon>Ecdysozoa</taxon>
        <taxon>Arthropoda</taxon>
        <taxon>Chelicerata</taxon>
        <taxon>Arachnida</taxon>
        <taxon>Acari</taxon>
        <taxon>Parasitiformes</taxon>
        <taxon>Ixodida</taxon>
        <taxon>Ixodoidea</taxon>
        <taxon>Ixodidae</taxon>
        <taxon>Rhipicephalinae</taxon>
        <taxon>Rhipicephalus</taxon>
        <taxon>Rhipicephalus</taxon>
    </lineage>
</organism>
<evidence type="ECO:0000313" key="3">
    <source>
        <dbReference type="Proteomes" id="UP000821837"/>
    </source>
</evidence>
<sequence length="399" mass="43529">MGALSPVPVSTPGAPCFSPFSALIDDDDDQAETAMVVTGSAEIPLADGVMIAKAKWEHLLEQPKDSLFVKDTAKAIWGIQCLYNRSVTGAPCRRFLYKEGAPSAPEKKALSPVKMEALRKNMGLKLDVCLGTESFANVLTDAIVIFLLWKELYYTSLLYEYYLFYRATKGKPFDYPALSRTAGSVSHPSVFSEDRRTFSPTKTLNMTSEPVRRQSIAVQYLAAVKQKEGRAGGSRRRPSAADERTDTAGATDMSQRYSPSLSRQSATGASTARGASRMFRPSAPEDNANTIQKTGTIGERSRRRLSEAVESEAGGTMIEENAAVRYQPLKHIALAGAPATTGKRHGSHGRRHSVAAEDRPNVGVPKRSRRHSEQRRRLSVASDGGLKAQRQPGPQEDLP</sequence>
<evidence type="ECO:0000313" key="2">
    <source>
        <dbReference type="EMBL" id="KAH7957859.1"/>
    </source>
</evidence>
<reference evidence="2" key="2">
    <citation type="submission" date="2021-09" db="EMBL/GenBank/DDBJ databases">
        <authorList>
            <person name="Jia N."/>
            <person name="Wang J."/>
            <person name="Shi W."/>
            <person name="Du L."/>
            <person name="Sun Y."/>
            <person name="Zhan W."/>
            <person name="Jiang J."/>
            <person name="Wang Q."/>
            <person name="Zhang B."/>
            <person name="Ji P."/>
            <person name="Sakyi L.B."/>
            <person name="Cui X."/>
            <person name="Yuan T."/>
            <person name="Jiang B."/>
            <person name="Yang W."/>
            <person name="Lam T.T.-Y."/>
            <person name="Chang Q."/>
            <person name="Ding S."/>
            <person name="Wang X."/>
            <person name="Zhu J."/>
            <person name="Ruan X."/>
            <person name="Zhao L."/>
            <person name="Wei J."/>
            <person name="Que T."/>
            <person name="Du C."/>
            <person name="Cheng J."/>
            <person name="Dai P."/>
            <person name="Han X."/>
            <person name="Huang E."/>
            <person name="Gao Y."/>
            <person name="Liu J."/>
            <person name="Shao H."/>
            <person name="Ye R."/>
            <person name="Li L."/>
            <person name="Wei W."/>
            <person name="Wang X."/>
            <person name="Wang C."/>
            <person name="Huo Q."/>
            <person name="Li W."/>
            <person name="Guo W."/>
            <person name="Chen H."/>
            <person name="Chen S."/>
            <person name="Zhou L."/>
            <person name="Zhou L."/>
            <person name="Ni X."/>
            <person name="Tian J."/>
            <person name="Zhou Y."/>
            <person name="Sheng Y."/>
            <person name="Liu T."/>
            <person name="Pan Y."/>
            <person name="Xia L."/>
            <person name="Li J."/>
            <person name="Zhao F."/>
            <person name="Cao W."/>
        </authorList>
    </citation>
    <scope>NUCLEOTIDE SEQUENCE</scope>
    <source>
        <strain evidence="2">Rsan-2018</strain>
        <tissue evidence="2">Larvae</tissue>
    </source>
</reference>
<feature type="region of interest" description="Disordered" evidence="1">
    <location>
        <begin position="337"/>
        <end position="399"/>
    </location>
</feature>
<dbReference type="Proteomes" id="UP000821837">
    <property type="component" value="Unassembled WGS sequence"/>
</dbReference>
<dbReference type="GO" id="GO:0045892">
    <property type="term" value="P:negative regulation of DNA-templated transcription"/>
    <property type="evidence" value="ECO:0007669"/>
    <property type="project" value="InterPro"/>
</dbReference>
<dbReference type="AlphaFoldDB" id="A0A9D4SZT8"/>
<reference evidence="2" key="1">
    <citation type="journal article" date="2020" name="Cell">
        <title>Large-Scale Comparative Analyses of Tick Genomes Elucidate Their Genetic Diversity and Vector Capacities.</title>
        <authorList>
            <consortium name="Tick Genome and Microbiome Consortium (TIGMIC)"/>
            <person name="Jia N."/>
            <person name="Wang J."/>
            <person name="Shi W."/>
            <person name="Du L."/>
            <person name="Sun Y."/>
            <person name="Zhan W."/>
            <person name="Jiang J.F."/>
            <person name="Wang Q."/>
            <person name="Zhang B."/>
            <person name="Ji P."/>
            <person name="Bell-Sakyi L."/>
            <person name="Cui X.M."/>
            <person name="Yuan T.T."/>
            <person name="Jiang B.G."/>
            <person name="Yang W.F."/>
            <person name="Lam T.T."/>
            <person name="Chang Q.C."/>
            <person name="Ding S.J."/>
            <person name="Wang X.J."/>
            <person name="Zhu J.G."/>
            <person name="Ruan X.D."/>
            <person name="Zhao L."/>
            <person name="Wei J.T."/>
            <person name="Ye R.Z."/>
            <person name="Que T.C."/>
            <person name="Du C.H."/>
            <person name="Zhou Y.H."/>
            <person name="Cheng J.X."/>
            <person name="Dai P.F."/>
            <person name="Guo W.B."/>
            <person name="Han X.H."/>
            <person name="Huang E.J."/>
            <person name="Li L.F."/>
            <person name="Wei W."/>
            <person name="Gao Y.C."/>
            <person name="Liu J.Z."/>
            <person name="Shao H.Z."/>
            <person name="Wang X."/>
            <person name="Wang C.C."/>
            <person name="Yang T.C."/>
            <person name="Huo Q.B."/>
            <person name="Li W."/>
            <person name="Chen H.Y."/>
            <person name="Chen S.E."/>
            <person name="Zhou L.G."/>
            <person name="Ni X.B."/>
            <person name="Tian J.H."/>
            <person name="Sheng Y."/>
            <person name="Liu T."/>
            <person name="Pan Y.S."/>
            <person name="Xia L.Y."/>
            <person name="Li J."/>
            <person name="Zhao F."/>
            <person name="Cao W.C."/>
        </authorList>
    </citation>
    <scope>NUCLEOTIDE SEQUENCE</scope>
    <source>
        <strain evidence="2">Rsan-2018</strain>
    </source>
</reference>
<dbReference type="InterPro" id="IPR040391">
    <property type="entry name" value="BEND5"/>
</dbReference>
<accession>A0A9D4SZT8</accession>